<dbReference type="SUPFAM" id="SSF69635">
    <property type="entry name" value="Type III secretory system chaperone-like"/>
    <property type="match status" value="1"/>
</dbReference>
<accession>A0A0D0PGG0</accession>
<evidence type="ECO:0000313" key="2">
    <source>
        <dbReference type="Proteomes" id="UP000032101"/>
    </source>
</evidence>
<protein>
    <submittedName>
        <fullName evidence="1">Type III secretion protein</fullName>
    </submittedName>
</protein>
<dbReference type="EMBL" id="JXNZ01000192">
    <property type="protein sequence ID" value="KIQ57843.1"/>
    <property type="molecule type" value="Genomic_DNA"/>
</dbReference>
<name>A0A0D0PGG0_PSEFL</name>
<dbReference type="OrthoDB" id="7006103at2"/>
<organism evidence="1 2">
    <name type="scientific">Pseudomonas fluorescens</name>
    <dbReference type="NCBI Taxonomy" id="294"/>
    <lineage>
        <taxon>Bacteria</taxon>
        <taxon>Pseudomonadati</taxon>
        <taxon>Pseudomonadota</taxon>
        <taxon>Gammaproteobacteria</taxon>
        <taxon>Pseudomonadales</taxon>
        <taxon>Pseudomonadaceae</taxon>
        <taxon>Pseudomonas</taxon>
    </lineage>
</organism>
<dbReference type="Gene3D" id="3.30.1460.10">
    <property type="match status" value="1"/>
</dbReference>
<dbReference type="RefSeq" id="WP_042731295.1">
    <property type="nucleotide sequence ID" value="NZ_JXNZ01000192.1"/>
</dbReference>
<gene>
    <name evidence="1" type="ORF">RL74_18750</name>
</gene>
<comment type="caution">
    <text evidence="1">The sequence shown here is derived from an EMBL/GenBank/DDBJ whole genome shotgun (WGS) entry which is preliminary data.</text>
</comment>
<dbReference type="Proteomes" id="UP000032101">
    <property type="component" value="Unassembled WGS sequence"/>
</dbReference>
<dbReference type="NCBIfam" id="NF041550">
    <property type="entry name" value="CesT_sub"/>
    <property type="match status" value="1"/>
</dbReference>
<sequence>MQCHELRAQLIRWSAGADEPAPFTLVIDDGDVTFDKLEGALLLSVELPASVSNEAALEEVLRLAHPSLSRFPGALARAPHDARLWLMAQLAPDGHVDDLIELLEALLNQRDTWQSILQKAPRAAAAPVARRPSHAHFLGTGLRHA</sequence>
<proteinExistence type="predicted"/>
<reference evidence="1 2" key="1">
    <citation type="submission" date="2015-01" db="EMBL/GenBank/DDBJ databases">
        <title>Draft Genome Sequence of the Biocontrol and Plant Growth-Promoting Rhizobacteria (PGPR) Pseudomonas fluorescens UM270.</title>
        <authorList>
            <person name="Hernandez-Salmeron J.E."/>
            <person name="Santoyo G."/>
            <person name="Moreno-Hagelsieb G."/>
            <person name="Hernandez-Leon R."/>
        </authorList>
    </citation>
    <scope>NUCLEOTIDE SEQUENCE [LARGE SCALE GENOMIC DNA]</scope>
    <source>
        <strain evidence="1 2">UM270</strain>
    </source>
</reference>
<evidence type="ECO:0000313" key="1">
    <source>
        <dbReference type="EMBL" id="KIQ57843.1"/>
    </source>
</evidence>
<dbReference type="AlphaFoldDB" id="A0A0D0PGG0"/>
<dbReference type="PATRIC" id="fig|294.124.peg.3861"/>